<comment type="caution">
    <text evidence="1">The sequence shown here is derived from an EMBL/GenBank/DDBJ whole genome shotgun (WGS) entry which is preliminary data.</text>
</comment>
<protein>
    <recommendedName>
        <fullName evidence="3">Addiction module protein</fullName>
    </recommendedName>
</protein>
<name>A0A4U3L692_9BACT</name>
<accession>A0A4U3L692</accession>
<dbReference type="OrthoDB" id="1375044at2"/>
<dbReference type="EMBL" id="SZQL01000002">
    <property type="protein sequence ID" value="TKK70735.1"/>
    <property type="molecule type" value="Genomic_DNA"/>
</dbReference>
<evidence type="ECO:0000313" key="2">
    <source>
        <dbReference type="Proteomes" id="UP000305848"/>
    </source>
</evidence>
<dbReference type="RefSeq" id="WP_137260334.1">
    <property type="nucleotide sequence ID" value="NZ_SZQL01000002.1"/>
</dbReference>
<sequence length="69" mass="7860">MPYNKEELIALPAAEKIALAEELRSSIENELMPATSEKIAFAKERLQLHEENPKEGISPDMLKKYFADK</sequence>
<evidence type="ECO:0000313" key="1">
    <source>
        <dbReference type="EMBL" id="TKK70735.1"/>
    </source>
</evidence>
<dbReference type="AlphaFoldDB" id="A0A4U3L692"/>
<dbReference type="InterPro" id="IPR013406">
    <property type="entry name" value="CHP02574_addiction_mod"/>
</dbReference>
<proteinExistence type="predicted"/>
<organism evidence="1 2">
    <name type="scientific">Ilyomonas limi</name>
    <dbReference type="NCBI Taxonomy" id="2575867"/>
    <lineage>
        <taxon>Bacteria</taxon>
        <taxon>Pseudomonadati</taxon>
        <taxon>Bacteroidota</taxon>
        <taxon>Chitinophagia</taxon>
        <taxon>Chitinophagales</taxon>
        <taxon>Chitinophagaceae</taxon>
        <taxon>Ilyomonas</taxon>
    </lineage>
</organism>
<evidence type="ECO:0008006" key="3">
    <source>
        <dbReference type="Google" id="ProtNLM"/>
    </source>
</evidence>
<dbReference type="Proteomes" id="UP000305848">
    <property type="component" value="Unassembled WGS sequence"/>
</dbReference>
<reference evidence="1 2" key="1">
    <citation type="submission" date="2019-05" db="EMBL/GenBank/DDBJ databases">
        <title>Panacibacter sp. strain 17mud1-8 Genome sequencing and assembly.</title>
        <authorList>
            <person name="Chhetri G."/>
        </authorList>
    </citation>
    <scope>NUCLEOTIDE SEQUENCE [LARGE SCALE GENOMIC DNA]</scope>
    <source>
        <strain evidence="1 2">17mud1-8</strain>
    </source>
</reference>
<gene>
    <name evidence="1" type="ORF">FC093_03315</name>
</gene>
<dbReference type="Pfam" id="PF09720">
    <property type="entry name" value="Unstab_antitox"/>
    <property type="match status" value="1"/>
</dbReference>
<keyword evidence="2" id="KW-1185">Reference proteome</keyword>